<dbReference type="InterPro" id="IPR005481">
    <property type="entry name" value="BC-like_N"/>
</dbReference>
<dbReference type="PROSITE" id="PS00867">
    <property type="entry name" value="CPSASE_2"/>
    <property type="match status" value="1"/>
</dbReference>
<dbReference type="SUPFAM" id="SSF52440">
    <property type="entry name" value="PreATP-grasp domain"/>
    <property type="match status" value="1"/>
</dbReference>
<dbReference type="InterPro" id="IPR004549">
    <property type="entry name" value="Acetyl_CoA_COase_biotin_COase"/>
</dbReference>
<keyword evidence="10" id="KW-0443">Lipid metabolism</keyword>
<dbReference type="GO" id="GO:0006633">
    <property type="term" value="P:fatty acid biosynthetic process"/>
    <property type="evidence" value="ECO:0007669"/>
    <property type="project" value="UniProtKB-KW"/>
</dbReference>
<dbReference type="GO" id="GO:0046872">
    <property type="term" value="F:metal ion binding"/>
    <property type="evidence" value="ECO:0007669"/>
    <property type="project" value="UniProtKB-KW"/>
</dbReference>
<evidence type="ECO:0000256" key="5">
    <source>
        <dbReference type="ARBA" id="ARBA00022723"/>
    </source>
</evidence>
<dbReference type="InterPro" id="IPR016185">
    <property type="entry name" value="PreATP-grasp_dom_sf"/>
</dbReference>
<dbReference type="EC" id="6.3.4.14" evidence="2"/>
<dbReference type="Pfam" id="PF02785">
    <property type="entry name" value="Biotin_carb_C"/>
    <property type="match status" value="1"/>
</dbReference>
<dbReference type="PANTHER" id="PTHR48095">
    <property type="entry name" value="PYRUVATE CARBOXYLASE SUBUNIT A"/>
    <property type="match status" value="1"/>
</dbReference>
<dbReference type="InterPro" id="IPR051602">
    <property type="entry name" value="ACC_Biotin_Carboxylase"/>
</dbReference>
<evidence type="ECO:0000256" key="7">
    <source>
        <dbReference type="ARBA" id="ARBA00022832"/>
    </source>
</evidence>
<evidence type="ECO:0000256" key="2">
    <source>
        <dbReference type="ARBA" id="ARBA00013263"/>
    </source>
</evidence>
<keyword evidence="4 16" id="KW-0436">Ligase</keyword>
<feature type="domain" description="Biotin carboxylation" evidence="15">
    <location>
        <begin position="1"/>
        <end position="445"/>
    </location>
</feature>
<dbReference type="InterPro" id="IPR013815">
    <property type="entry name" value="ATP_grasp_subdomain_1"/>
</dbReference>
<dbReference type="Gene3D" id="3.30.470.20">
    <property type="entry name" value="ATP-grasp fold, B domain"/>
    <property type="match status" value="1"/>
</dbReference>
<dbReference type="SMART" id="SM00878">
    <property type="entry name" value="Biotin_carb_C"/>
    <property type="match status" value="1"/>
</dbReference>
<keyword evidence="7" id="KW-0276">Fatty acid metabolism</keyword>
<dbReference type="FunFam" id="3.40.50.20:FF:000010">
    <property type="entry name" value="Propionyl-CoA carboxylase subunit alpha"/>
    <property type="match status" value="1"/>
</dbReference>
<evidence type="ECO:0000256" key="4">
    <source>
        <dbReference type="ARBA" id="ARBA00022598"/>
    </source>
</evidence>
<dbReference type="InterPro" id="IPR011054">
    <property type="entry name" value="Rudment_hybrid_motif"/>
</dbReference>
<dbReference type="InterPro" id="IPR011764">
    <property type="entry name" value="Biotin_carboxylation_dom"/>
</dbReference>
<evidence type="ECO:0000256" key="1">
    <source>
        <dbReference type="ARBA" id="ARBA00003761"/>
    </source>
</evidence>
<sequence>MFQRILIANRGEIALRIIRACREMGIESVAIFSEADRGSHYLSQADEAICIGPASSSESYLVINRIISAAEIGNVQAIHPGYGFLAENAHFAEVCRSCNIEFIGPPHEAMRKLGDKVSARKVAAEAKVHVVPGSDGLVKDEKTAIQVANEIGYPVLVKATAGGGGKGMRVARNDISLKAGLKSAALEAENAFGNGGVFIEKFIDLPRHVEVQILADNYGKVVHLWERDCSLQRRHQKLLEESPAPNLPLSVRQDICKAAVRLVKTAGYTNAGTCEFLVDQENQFYFIEVNARIQVEHPVTEEVTGIDLIQQQIRMAAGEKLSFTQKSIPCNGSSIEVRINAEDPEHDFRGSAGTITKLRLPGGPGVRFDSHVYEGYTISPHYDSMIGKLIVHRPTREEAIACMRRALDEFVIEGIKTTIPLTRKIIRNTAFIDGKVDTTFIERTW</sequence>
<dbReference type="PROSITE" id="PS50979">
    <property type="entry name" value="BC"/>
    <property type="match status" value="1"/>
</dbReference>
<keyword evidence="8" id="KW-0067">ATP-binding</keyword>
<dbReference type="NCBIfam" id="NF006367">
    <property type="entry name" value="PRK08591.1"/>
    <property type="match status" value="1"/>
</dbReference>
<evidence type="ECO:0000259" key="14">
    <source>
        <dbReference type="PROSITE" id="PS50975"/>
    </source>
</evidence>
<keyword evidence="12" id="KW-0092">Biotin</keyword>
<dbReference type="AlphaFoldDB" id="A0A3B1DBY7"/>
<dbReference type="Gene3D" id="3.30.1490.20">
    <property type="entry name" value="ATP-grasp fold, A domain"/>
    <property type="match status" value="1"/>
</dbReference>
<keyword evidence="9" id="KW-0460">Magnesium</keyword>
<dbReference type="PANTHER" id="PTHR48095:SF2">
    <property type="entry name" value="BIOTIN CARBOXYLASE, CHLOROPLASTIC"/>
    <property type="match status" value="1"/>
</dbReference>
<dbReference type="InterPro" id="IPR005479">
    <property type="entry name" value="CPAse_ATP-bd"/>
</dbReference>
<evidence type="ECO:0000256" key="3">
    <source>
        <dbReference type="ARBA" id="ARBA00022516"/>
    </source>
</evidence>
<dbReference type="PROSITE" id="PS00866">
    <property type="entry name" value="CPSASE_1"/>
    <property type="match status" value="1"/>
</dbReference>
<dbReference type="Pfam" id="PF02786">
    <property type="entry name" value="CPSase_L_D2"/>
    <property type="match status" value="1"/>
</dbReference>
<dbReference type="InterPro" id="IPR005482">
    <property type="entry name" value="Biotin_COase_C"/>
</dbReference>
<evidence type="ECO:0000313" key="16">
    <source>
        <dbReference type="EMBL" id="VAX39799.1"/>
    </source>
</evidence>
<dbReference type="FunFam" id="3.30.1490.20:FF:000018">
    <property type="entry name" value="Biotin carboxylase"/>
    <property type="match status" value="1"/>
</dbReference>
<dbReference type="Gene3D" id="3.40.50.20">
    <property type="match status" value="1"/>
</dbReference>
<dbReference type="PROSITE" id="PS50975">
    <property type="entry name" value="ATP_GRASP"/>
    <property type="match status" value="1"/>
</dbReference>
<dbReference type="SUPFAM" id="SSF56059">
    <property type="entry name" value="Glutathione synthetase ATP-binding domain-like"/>
    <property type="match status" value="1"/>
</dbReference>
<dbReference type="GO" id="GO:0005524">
    <property type="term" value="F:ATP binding"/>
    <property type="evidence" value="ECO:0007669"/>
    <property type="project" value="UniProtKB-KW"/>
</dbReference>
<dbReference type="GO" id="GO:0004075">
    <property type="term" value="F:biotin carboxylase activity"/>
    <property type="evidence" value="ECO:0007669"/>
    <property type="project" value="UniProtKB-EC"/>
</dbReference>
<feature type="domain" description="ATP-grasp" evidence="14">
    <location>
        <begin position="120"/>
        <end position="317"/>
    </location>
</feature>
<protein>
    <recommendedName>
        <fullName evidence="2">biotin carboxylase</fullName>
        <ecNumber evidence="2">6.3.4.14</ecNumber>
    </recommendedName>
</protein>
<keyword evidence="3" id="KW-0444">Lipid biosynthesis</keyword>
<keyword evidence="11" id="KW-0275">Fatty acid biosynthesis</keyword>
<evidence type="ECO:0000256" key="10">
    <source>
        <dbReference type="ARBA" id="ARBA00023098"/>
    </source>
</evidence>
<evidence type="ECO:0000256" key="6">
    <source>
        <dbReference type="ARBA" id="ARBA00022741"/>
    </source>
</evidence>
<accession>A0A3B1DBY7</accession>
<evidence type="ECO:0000259" key="15">
    <source>
        <dbReference type="PROSITE" id="PS50979"/>
    </source>
</evidence>
<dbReference type="NCBIfam" id="TIGR00514">
    <property type="entry name" value="accC"/>
    <property type="match status" value="1"/>
</dbReference>
<dbReference type="InterPro" id="IPR011761">
    <property type="entry name" value="ATP-grasp"/>
</dbReference>
<dbReference type="Pfam" id="PF00289">
    <property type="entry name" value="Biotin_carb_N"/>
    <property type="match status" value="1"/>
</dbReference>
<gene>
    <name evidence="16" type="ORF">MNBD_PLANCTO02-2762</name>
</gene>
<evidence type="ECO:0000256" key="8">
    <source>
        <dbReference type="ARBA" id="ARBA00022840"/>
    </source>
</evidence>
<proteinExistence type="predicted"/>
<evidence type="ECO:0000256" key="9">
    <source>
        <dbReference type="ARBA" id="ARBA00022842"/>
    </source>
</evidence>
<keyword evidence="6" id="KW-0547">Nucleotide-binding</keyword>
<name>A0A3B1DBY7_9ZZZZ</name>
<evidence type="ECO:0000256" key="13">
    <source>
        <dbReference type="ARBA" id="ARBA00048600"/>
    </source>
</evidence>
<keyword evidence="5" id="KW-0479">Metal-binding</keyword>
<organism evidence="16">
    <name type="scientific">hydrothermal vent metagenome</name>
    <dbReference type="NCBI Taxonomy" id="652676"/>
    <lineage>
        <taxon>unclassified sequences</taxon>
        <taxon>metagenomes</taxon>
        <taxon>ecological metagenomes</taxon>
    </lineage>
</organism>
<comment type="catalytic activity">
    <reaction evidence="13">
        <text>N(6)-biotinyl-L-lysyl-[protein] + hydrogencarbonate + ATP = N(6)-carboxybiotinyl-L-lysyl-[protein] + ADP + phosphate + H(+)</text>
        <dbReference type="Rhea" id="RHEA:13501"/>
        <dbReference type="Rhea" id="RHEA-COMP:10505"/>
        <dbReference type="Rhea" id="RHEA-COMP:10506"/>
        <dbReference type="ChEBI" id="CHEBI:15378"/>
        <dbReference type="ChEBI" id="CHEBI:17544"/>
        <dbReference type="ChEBI" id="CHEBI:30616"/>
        <dbReference type="ChEBI" id="CHEBI:43474"/>
        <dbReference type="ChEBI" id="CHEBI:83144"/>
        <dbReference type="ChEBI" id="CHEBI:83145"/>
        <dbReference type="ChEBI" id="CHEBI:456216"/>
        <dbReference type="EC" id="6.3.4.14"/>
    </reaction>
</comment>
<dbReference type="EMBL" id="UOGL01000371">
    <property type="protein sequence ID" value="VAX39799.1"/>
    <property type="molecule type" value="Genomic_DNA"/>
</dbReference>
<comment type="function">
    <text evidence="1">This protein is a component of the acetyl coenzyme A carboxylase complex; first, biotin carboxylase catalyzes the carboxylation of the carrier protein and then the transcarboxylase transfers the carboxyl group to form malonyl-CoA.</text>
</comment>
<evidence type="ECO:0000256" key="12">
    <source>
        <dbReference type="ARBA" id="ARBA00023267"/>
    </source>
</evidence>
<dbReference type="SUPFAM" id="SSF51246">
    <property type="entry name" value="Rudiment single hybrid motif"/>
    <property type="match status" value="1"/>
</dbReference>
<reference evidence="16" key="1">
    <citation type="submission" date="2018-06" db="EMBL/GenBank/DDBJ databases">
        <authorList>
            <person name="Zhirakovskaya E."/>
        </authorList>
    </citation>
    <scope>NUCLEOTIDE SEQUENCE</scope>
</reference>
<evidence type="ECO:0000256" key="11">
    <source>
        <dbReference type="ARBA" id="ARBA00023160"/>
    </source>
</evidence>